<keyword evidence="2" id="KW-0472">Membrane</keyword>
<dbReference type="Proteomes" id="UP000075573">
    <property type="component" value="Unassembled WGS sequence"/>
</dbReference>
<dbReference type="RefSeq" id="WP_062497279.1">
    <property type="nucleotide sequence ID" value="NZ_LHZB01000118.1"/>
</dbReference>
<dbReference type="EMBL" id="LHZB01000118">
    <property type="protein sequence ID" value="KXV00020.1"/>
    <property type="molecule type" value="Genomic_DNA"/>
</dbReference>
<feature type="transmembrane region" description="Helical" evidence="2">
    <location>
        <begin position="6"/>
        <end position="28"/>
    </location>
</feature>
<feature type="compositionally biased region" description="Low complexity" evidence="1">
    <location>
        <begin position="67"/>
        <end position="82"/>
    </location>
</feature>
<dbReference type="AlphaFoldDB" id="A0A149QRV0"/>
<name>A0A149QRV0_9PROT</name>
<evidence type="ECO:0000256" key="1">
    <source>
        <dbReference type="SAM" id="MobiDB-lite"/>
    </source>
</evidence>
<protein>
    <submittedName>
        <fullName evidence="3">Uncharacterized protein</fullName>
    </submittedName>
</protein>
<proteinExistence type="predicted"/>
<reference evidence="3 4" key="1">
    <citation type="submission" date="2015-06" db="EMBL/GenBank/DDBJ databases">
        <title>Improved classification and identification of acetic acid bacteria using matrix-assisted laser desorption/ionization time-of-flight mass spectrometry; Gluconobacter nephelii and Gluconobacter uchimurae are later heterotypic synonyms of Gluconobacter japonicus and Gluconobacter oxydans, respectively.</title>
        <authorList>
            <person name="Li L."/>
            <person name="Cleenwerck I."/>
            <person name="De Vuyst L."/>
            <person name="Vandamme P."/>
        </authorList>
    </citation>
    <scope>NUCLEOTIDE SEQUENCE [LARGE SCALE GENOMIC DNA]</scope>
    <source>
        <strain evidence="3 4">LMG 1764</strain>
    </source>
</reference>
<organism evidence="3 4">
    <name type="scientific">Gluconobacter potus</name>
    <dbReference type="NCBI Taxonomy" id="2724927"/>
    <lineage>
        <taxon>Bacteria</taxon>
        <taxon>Pseudomonadati</taxon>
        <taxon>Pseudomonadota</taxon>
        <taxon>Alphaproteobacteria</taxon>
        <taxon>Acetobacterales</taxon>
        <taxon>Acetobacteraceae</taxon>
        <taxon>Gluconobacter</taxon>
    </lineage>
</organism>
<accession>A0A149QRV0</accession>
<gene>
    <name evidence="3" type="ORF">AD929_12345</name>
</gene>
<sequence length="82" mass="8940">MDFITFAGKLVSVGCIAYALGSTAYLLWSAYNRRRARGVVVEDLKSSFLRRHAAGMGDEPLKVTVKPRPTGTRPTGTSPRGR</sequence>
<evidence type="ECO:0000313" key="3">
    <source>
        <dbReference type="EMBL" id="KXV00020.1"/>
    </source>
</evidence>
<evidence type="ECO:0000313" key="4">
    <source>
        <dbReference type="Proteomes" id="UP000075573"/>
    </source>
</evidence>
<keyword evidence="2" id="KW-1133">Transmembrane helix</keyword>
<dbReference type="PATRIC" id="fig|442.7.peg.3289"/>
<evidence type="ECO:0000256" key="2">
    <source>
        <dbReference type="SAM" id="Phobius"/>
    </source>
</evidence>
<keyword evidence="2" id="KW-0812">Transmembrane</keyword>
<comment type="caution">
    <text evidence="3">The sequence shown here is derived from an EMBL/GenBank/DDBJ whole genome shotgun (WGS) entry which is preliminary data.</text>
</comment>
<feature type="region of interest" description="Disordered" evidence="1">
    <location>
        <begin position="59"/>
        <end position="82"/>
    </location>
</feature>